<evidence type="ECO:0000256" key="1">
    <source>
        <dbReference type="ARBA" id="ARBA00004196"/>
    </source>
</evidence>
<keyword evidence="2" id="KW-0004">4Fe-4S</keyword>
<reference evidence="10 11" key="1">
    <citation type="submission" date="2020-08" db="EMBL/GenBank/DDBJ databases">
        <title>Genomic Encyclopedia of Type Strains, Phase IV (KMG-IV): sequencing the most valuable type-strain genomes for metagenomic binning, comparative biology and taxonomic classification.</title>
        <authorList>
            <person name="Goeker M."/>
        </authorList>
    </citation>
    <scope>NUCLEOTIDE SEQUENCE [LARGE SCALE GENOMIC DNA]</scope>
    <source>
        <strain evidence="10 11">DSM 22071</strain>
    </source>
</reference>
<dbReference type="PROSITE" id="PS51318">
    <property type="entry name" value="TAT"/>
    <property type="match status" value="1"/>
</dbReference>
<feature type="domain" description="4Fe-4S ferredoxin-type" evidence="9">
    <location>
        <begin position="118"/>
        <end position="150"/>
    </location>
</feature>
<comment type="caution">
    <text evidence="10">The sequence shown here is derived from an EMBL/GenBank/DDBJ whole genome shotgun (WGS) entry which is preliminary data.</text>
</comment>
<feature type="chain" id="PRO_5031506627" evidence="8">
    <location>
        <begin position="29"/>
        <end position="340"/>
    </location>
</feature>
<keyword evidence="5" id="KW-0408">Iron</keyword>
<feature type="compositionally biased region" description="Low complexity" evidence="7">
    <location>
        <begin position="320"/>
        <end position="330"/>
    </location>
</feature>
<evidence type="ECO:0000313" key="10">
    <source>
        <dbReference type="EMBL" id="MBB5021859.1"/>
    </source>
</evidence>
<evidence type="ECO:0000256" key="7">
    <source>
        <dbReference type="SAM" id="MobiDB-lite"/>
    </source>
</evidence>
<name>A0A7W7Y4G6_9BACT</name>
<protein>
    <submittedName>
        <fullName evidence="10">Fe-S-cluster-containing dehydrogenase component</fullName>
    </submittedName>
</protein>
<feature type="region of interest" description="Disordered" evidence="7">
    <location>
        <begin position="320"/>
        <end position="340"/>
    </location>
</feature>
<evidence type="ECO:0000256" key="8">
    <source>
        <dbReference type="SAM" id="SignalP"/>
    </source>
</evidence>
<proteinExistence type="predicted"/>
<dbReference type="PANTHER" id="PTHR43545:SF4">
    <property type="entry name" value="IRON-SULFUR PROTEIN"/>
    <property type="match status" value="1"/>
</dbReference>
<evidence type="ECO:0000256" key="2">
    <source>
        <dbReference type="ARBA" id="ARBA00022485"/>
    </source>
</evidence>
<evidence type="ECO:0000259" key="9">
    <source>
        <dbReference type="PROSITE" id="PS51379"/>
    </source>
</evidence>
<dbReference type="EMBL" id="JACHID010000006">
    <property type="protein sequence ID" value="MBB5021859.1"/>
    <property type="molecule type" value="Genomic_DNA"/>
</dbReference>
<evidence type="ECO:0000256" key="6">
    <source>
        <dbReference type="ARBA" id="ARBA00023014"/>
    </source>
</evidence>
<evidence type="ECO:0000313" key="11">
    <source>
        <dbReference type="Proteomes" id="UP000528322"/>
    </source>
</evidence>
<dbReference type="Gene3D" id="3.30.70.20">
    <property type="match status" value="2"/>
</dbReference>
<keyword evidence="3" id="KW-0479">Metal-binding</keyword>
<feature type="signal peptide" evidence="8">
    <location>
        <begin position="1"/>
        <end position="28"/>
    </location>
</feature>
<feature type="domain" description="4Fe-4S ferredoxin-type" evidence="9">
    <location>
        <begin position="151"/>
        <end position="180"/>
    </location>
</feature>
<dbReference type="Pfam" id="PF13247">
    <property type="entry name" value="Fer4_11"/>
    <property type="match status" value="1"/>
</dbReference>
<keyword evidence="8" id="KW-0732">Signal</keyword>
<dbReference type="PANTHER" id="PTHR43545">
    <property type="entry name" value="FORMATE DEHYDROGENASE, NITRATE-INDUCIBLE, IRON-SULFUR SUBUNIT"/>
    <property type="match status" value="1"/>
</dbReference>
<dbReference type="AlphaFoldDB" id="A0A7W7Y4G6"/>
<dbReference type="SUPFAM" id="SSF54862">
    <property type="entry name" value="4Fe-4S ferredoxins"/>
    <property type="match status" value="1"/>
</dbReference>
<evidence type="ECO:0000256" key="3">
    <source>
        <dbReference type="ARBA" id="ARBA00022723"/>
    </source>
</evidence>
<dbReference type="CDD" id="cd16368">
    <property type="entry name" value="DMSOR_beta_like"/>
    <property type="match status" value="1"/>
</dbReference>
<evidence type="ECO:0000256" key="4">
    <source>
        <dbReference type="ARBA" id="ARBA00022737"/>
    </source>
</evidence>
<dbReference type="InterPro" id="IPR051555">
    <property type="entry name" value="FDH_Electron_Transfer_Unit"/>
</dbReference>
<gene>
    <name evidence="10" type="ORF">HNR37_001173</name>
</gene>
<comment type="subcellular location">
    <subcellularLocation>
        <location evidence="1">Cell envelope</location>
    </subcellularLocation>
</comment>
<keyword evidence="6" id="KW-0411">Iron-sulfur</keyword>
<dbReference type="RefSeq" id="WP_183731344.1">
    <property type="nucleotide sequence ID" value="NZ_JACHID010000006.1"/>
</dbReference>
<feature type="compositionally biased region" description="Basic and acidic residues" evidence="7">
    <location>
        <begin position="331"/>
        <end position="340"/>
    </location>
</feature>
<sequence>MEFSRRSFLGGLGAASAATLLAKSPAQAAPQGIDPDSYASLIDLTKCDGCPGQEMPECVSACRQANAHKFPEPDPDMLKPYWPQPFYEDWSNQRDVQSRLTPYNWIFVQRIKVEHEGETVEVSVPRRCMHCDNPPCAKLCPFGIKHKHPEGMVTIDPFLCFGGAKCRTVCPWDIPQRQAGVGIYTYLDPLPAGGGVMFKCDLCKDRLDRGEQPACIPACPRDAMTLGTRTEIDRMADELAQKYQGYIYGKKENGGTPTLYVSKVPFEKLQQGLMAQPQEKGGLVQLHNPQNMLERNEGWARLAMTAPVLGAITAFATSLAKGKSKGAATKANEDSKQGGQ</sequence>
<accession>A0A7W7Y4G6</accession>
<dbReference type="GO" id="GO:0030313">
    <property type="term" value="C:cell envelope"/>
    <property type="evidence" value="ECO:0007669"/>
    <property type="project" value="UniProtKB-SubCell"/>
</dbReference>
<organism evidence="10 11">
    <name type="scientific">Desulfurispira natronophila</name>
    <dbReference type="NCBI Taxonomy" id="682562"/>
    <lineage>
        <taxon>Bacteria</taxon>
        <taxon>Pseudomonadati</taxon>
        <taxon>Chrysiogenota</taxon>
        <taxon>Chrysiogenia</taxon>
        <taxon>Chrysiogenales</taxon>
        <taxon>Chrysiogenaceae</taxon>
        <taxon>Desulfurispira</taxon>
    </lineage>
</organism>
<dbReference type="GO" id="GO:0046872">
    <property type="term" value="F:metal ion binding"/>
    <property type="evidence" value="ECO:0007669"/>
    <property type="project" value="UniProtKB-KW"/>
</dbReference>
<keyword evidence="11" id="KW-1185">Reference proteome</keyword>
<dbReference type="InterPro" id="IPR006311">
    <property type="entry name" value="TAT_signal"/>
</dbReference>
<dbReference type="GO" id="GO:0051539">
    <property type="term" value="F:4 iron, 4 sulfur cluster binding"/>
    <property type="evidence" value="ECO:0007669"/>
    <property type="project" value="UniProtKB-KW"/>
</dbReference>
<keyword evidence="4" id="KW-0677">Repeat</keyword>
<dbReference type="Proteomes" id="UP000528322">
    <property type="component" value="Unassembled WGS sequence"/>
</dbReference>
<dbReference type="PROSITE" id="PS51379">
    <property type="entry name" value="4FE4S_FER_2"/>
    <property type="match status" value="2"/>
</dbReference>
<dbReference type="InterPro" id="IPR017896">
    <property type="entry name" value="4Fe4S_Fe-S-bd"/>
</dbReference>
<evidence type="ECO:0000256" key="5">
    <source>
        <dbReference type="ARBA" id="ARBA00023004"/>
    </source>
</evidence>